<name>A0AAE3AGA1_9FIRM</name>
<evidence type="ECO:0000313" key="13">
    <source>
        <dbReference type="Proteomes" id="UP001199319"/>
    </source>
</evidence>
<comment type="function">
    <text evidence="9">Catalyzes the phosphorylation of the position 2 hydroxy group of 4-diphosphocytidyl-2C-methyl-D-erythritol.</text>
</comment>
<dbReference type="GO" id="GO:0005524">
    <property type="term" value="F:ATP binding"/>
    <property type="evidence" value="ECO:0007669"/>
    <property type="project" value="UniProtKB-UniRule"/>
</dbReference>
<dbReference type="EMBL" id="JAJEPW010000019">
    <property type="protein sequence ID" value="MCC2129446.1"/>
    <property type="molecule type" value="Genomic_DNA"/>
</dbReference>
<dbReference type="HAMAP" id="MF_00061">
    <property type="entry name" value="IspE"/>
    <property type="match status" value="1"/>
</dbReference>
<keyword evidence="6 9" id="KW-0418">Kinase</keyword>
<evidence type="ECO:0000259" key="10">
    <source>
        <dbReference type="Pfam" id="PF00288"/>
    </source>
</evidence>
<dbReference type="GO" id="GO:0050515">
    <property type="term" value="F:4-(cytidine 5'-diphospho)-2-C-methyl-D-erythritol kinase activity"/>
    <property type="evidence" value="ECO:0007669"/>
    <property type="project" value="UniProtKB-UniRule"/>
</dbReference>
<keyword evidence="4 9" id="KW-0808">Transferase</keyword>
<dbReference type="PIRSF" id="PIRSF010376">
    <property type="entry name" value="IspE"/>
    <property type="match status" value="1"/>
</dbReference>
<evidence type="ECO:0000256" key="4">
    <source>
        <dbReference type="ARBA" id="ARBA00022679"/>
    </source>
</evidence>
<accession>A0AAE3AGA1</accession>
<proteinExistence type="inferred from homology"/>
<sequence>MSITELAPAKLNLTLDVGARRPDGYHEITSVMQSAALYDVVTLETVETDDIVVECPGTDLPTGPDNLAWKAADVFFRETNIPRTGIIIRLEKKIPSQAGLGGGSSDAAAVLRGMRRLFSTNVSDEALETMAARVGSDVPYCVRGGTALARGRGERLTALLPLPMCWFVIVKPPVAHSTAVMFRKLDEIAIANRPDSDAMAKALEIGDLAQICRLVGNVFEQALPEDSEVFTIRRQLSRLGADAACMTGSGSAVMGLFRREETARLAARELEKSYPLTFLAPRL</sequence>
<reference evidence="12" key="1">
    <citation type="submission" date="2021-10" db="EMBL/GenBank/DDBJ databases">
        <title>Anaerobic single-cell dispensing facilitates the cultivation of human gut bacteria.</title>
        <authorList>
            <person name="Afrizal A."/>
        </authorList>
    </citation>
    <scope>NUCLEOTIDE SEQUENCE</scope>
    <source>
        <strain evidence="12">CLA-AA-H272</strain>
    </source>
</reference>
<comment type="pathway">
    <text evidence="9">Isoprenoid biosynthesis; isopentenyl diphosphate biosynthesis via DXP pathway; isopentenyl diphosphate from 1-deoxy-D-xylulose 5-phosphate: step 3/6.</text>
</comment>
<protein>
    <recommendedName>
        <fullName evidence="3 9">4-diphosphocytidyl-2-C-methyl-D-erythritol kinase</fullName>
        <shortName evidence="9">CMK</shortName>
        <ecNumber evidence="2 9">2.7.1.148</ecNumber>
    </recommendedName>
    <alternativeName>
        <fullName evidence="8 9">4-(cytidine-5'-diphospho)-2-C-methyl-D-erythritol kinase</fullName>
    </alternativeName>
</protein>
<dbReference type="NCBIfam" id="TIGR00154">
    <property type="entry name" value="ispE"/>
    <property type="match status" value="1"/>
</dbReference>
<evidence type="ECO:0000256" key="6">
    <source>
        <dbReference type="ARBA" id="ARBA00022777"/>
    </source>
</evidence>
<dbReference type="PANTHER" id="PTHR43527">
    <property type="entry name" value="4-DIPHOSPHOCYTIDYL-2-C-METHYL-D-ERYTHRITOL KINASE, CHLOROPLASTIC"/>
    <property type="match status" value="1"/>
</dbReference>
<keyword evidence="5 9" id="KW-0547">Nucleotide-binding</keyword>
<feature type="binding site" evidence="9">
    <location>
        <begin position="95"/>
        <end position="105"/>
    </location>
    <ligand>
        <name>ATP</name>
        <dbReference type="ChEBI" id="CHEBI:30616"/>
    </ligand>
</feature>
<keyword evidence="7 9" id="KW-0067">ATP-binding</keyword>
<dbReference type="InterPro" id="IPR006204">
    <property type="entry name" value="GHMP_kinase_N_dom"/>
</dbReference>
<keyword evidence="13" id="KW-1185">Reference proteome</keyword>
<dbReference type="SUPFAM" id="SSF54211">
    <property type="entry name" value="Ribosomal protein S5 domain 2-like"/>
    <property type="match status" value="1"/>
</dbReference>
<dbReference type="InterPro" id="IPR036554">
    <property type="entry name" value="GHMP_kinase_C_sf"/>
</dbReference>
<dbReference type="Pfam" id="PF08544">
    <property type="entry name" value="GHMP_kinases_C"/>
    <property type="match status" value="1"/>
</dbReference>
<evidence type="ECO:0000256" key="7">
    <source>
        <dbReference type="ARBA" id="ARBA00022840"/>
    </source>
</evidence>
<gene>
    <name evidence="9 12" type="primary">ispE</name>
    <name evidence="12" type="ORF">LKD37_07955</name>
</gene>
<dbReference type="Pfam" id="PF00288">
    <property type="entry name" value="GHMP_kinases_N"/>
    <property type="match status" value="1"/>
</dbReference>
<organism evidence="12 13">
    <name type="scientific">Brotocaccenecus cirricatena</name>
    <dbReference type="NCBI Taxonomy" id="3064195"/>
    <lineage>
        <taxon>Bacteria</taxon>
        <taxon>Bacillati</taxon>
        <taxon>Bacillota</taxon>
        <taxon>Clostridia</taxon>
        <taxon>Eubacteriales</taxon>
        <taxon>Oscillospiraceae</taxon>
        <taxon>Brotocaccenecus</taxon>
    </lineage>
</organism>
<dbReference type="GO" id="GO:0016114">
    <property type="term" value="P:terpenoid biosynthetic process"/>
    <property type="evidence" value="ECO:0007669"/>
    <property type="project" value="UniProtKB-UniRule"/>
</dbReference>
<evidence type="ECO:0000313" key="12">
    <source>
        <dbReference type="EMBL" id="MCC2129446.1"/>
    </source>
</evidence>
<dbReference type="Gene3D" id="3.30.230.10">
    <property type="match status" value="1"/>
</dbReference>
<dbReference type="Gene3D" id="3.30.70.890">
    <property type="entry name" value="GHMP kinase, C-terminal domain"/>
    <property type="match status" value="1"/>
</dbReference>
<comment type="catalytic activity">
    <reaction evidence="9">
        <text>4-CDP-2-C-methyl-D-erythritol + ATP = 4-CDP-2-C-methyl-D-erythritol 2-phosphate + ADP + H(+)</text>
        <dbReference type="Rhea" id="RHEA:18437"/>
        <dbReference type="ChEBI" id="CHEBI:15378"/>
        <dbReference type="ChEBI" id="CHEBI:30616"/>
        <dbReference type="ChEBI" id="CHEBI:57823"/>
        <dbReference type="ChEBI" id="CHEBI:57919"/>
        <dbReference type="ChEBI" id="CHEBI:456216"/>
        <dbReference type="EC" id="2.7.1.148"/>
    </reaction>
</comment>
<feature type="domain" description="GHMP kinase N-terminal" evidence="10">
    <location>
        <begin position="66"/>
        <end position="145"/>
    </location>
</feature>
<keyword evidence="9" id="KW-0414">Isoprene biosynthesis</keyword>
<evidence type="ECO:0000259" key="11">
    <source>
        <dbReference type="Pfam" id="PF08544"/>
    </source>
</evidence>
<comment type="caution">
    <text evidence="12">The sequence shown here is derived from an EMBL/GenBank/DDBJ whole genome shotgun (WGS) entry which is preliminary data.</text>
</comment>
<dbReference type="PANTHER" id="PTHR43527:SF2">
    <property type="entry name" value="4-DIPHOSPHOCYTIDYL-2-C-METHYL-D-ERYTHRITOL KINASE, CHLOROPLASTIC"/>
    <property type="match status" value="1"/>
</dbReference>
<feature type="active site" evidence="9">
    <location>
        <position position="10"/>
    </location>
</feature>
<dbReference type="GO" id="GO:0019288">
    <property type="term" value="P:isopentenyl diphosphate biosynthetic process, methylerythritol 4-phosphate pathway"/>
    <property type="evidence" value="ECO:0007669"/>
    <property type="project" value="UniProtKB-UniRule"/>
</dbReference>
<evidence type="ECO:0000256" key="3">
    <source>
        <dbReference type="ARBA" id="ARBA00017473"/>
    </source>
</evidence>
<evidence type="ECO:0000256" key="2">
    <source>
        <dbReference type="ARBA" id="ARBA00012052"/>
    </source>
</evidence>
<comment type="similarity">
    <text evidence="1 9">Belongs to the GHMP kinase family. IspE subfamily.</text>
</comment>
<dbReference type="AlphaFoldDB" id="A0AAE3AGA1"/>
<evidence type="ECO:0000256" key="5">
    <source>
        <dbReference type="ARBA" id="ARBA00022741"/>
    </source>
</evidence>
<feature type="active site" evidence="9">
    <location>
        <position position="137"/>
    </location>
</feature>
<dbReference type="EC" id="2.7.1.148" evidence="2 9"/>
<evidence type="ECO:0000256" key="9">
    <source>
        <dbReference type="HAMAP-Rule" id="MF_00061"/>
    </source>
</evidence>
<dbReference type="RefSeq" id="WP_302928726.1">
    <property type="nucleotide sequence ID" value="NZ_JAJEPW010000019.1"/>
</dbReference>
<dbReference type="Proteomes" id="UP001199319">
    <property type="component" value="Unassembled WGS sequence"/>
</dbReference>
<dbReference type="InterPro" id="IPR013750">
    <property type="entry name" value="GHMP_kinase_C_dom"/>
</dbReference>
<dbReference type="SUPFAM" id="SSF55060">
    <property type="entry name" value="GHMP Kinase, C-terminal domain"/>
    <property type="match status" value="1"/>
</dbReference>
<dbReference type="InterPro" id="IPR014721">
    <property type="entry name" value="Ribsml_uS5_D2-typ_fold_subgr"/>
</dbReference>
<feature type="domain" description="GHMP kinase C-terminal" evidence="11">
    <location>
        <begin position="199"/>
        <end position="275"/>
    </location>
</feature>
<evidence type="ECO:0000256" key="8">
    <source>
        <dbReference type="ARBA" id="ARBA00032554"/>
    </source>
</evidence>
<dbReference type="InterPro" id="IPR004424">
    <property type="entry name" value="IspE"/>
</dbReference>
<dbReference type="InterPro" id="IPR020568">
    <property type="entry name" value="Ribosomal_Su5_D2-typ_SF"/>
</dbReference>
<evidence type="ECO:0000256" key="1">
    <source>
        <dbReference type="ARBA" id="ARBA00009684"/>
    </source>
</evidence>